<gene>
    <name evidence="7" type="ORF">MGMO_138c00110</name>
</gene>
<comment type="subcellular location">
    <subcellularLocation>
        <location evidence="1">Cell outer membrane</location>
    </subcellularLocation>
</comment>
<dbReference type="Gene3D" id="3.30.1330.60">
    <property type="entry name" value="OmpA-like domain"/>
    <property type="match status" value="1"/>
</dbReference>
<dbReference type="InterPro" id="IPR036737">
    <property type="entry name" value="OmpA-like_sf"/>
</dbReference>
<dbReference type="PANTHER" id="PTHR30329:SF21">
    <property type="entry name" value="LIPOPROTEIN YIAD-RELATED"/>
    <property type="match status" value="1"/>
</dbReference>
<dbReference type="Proteomes" id="UP000017842">
    <property type="component" value="Unassembled WGS sequence"/>
</dbReference>
<feature type="signal peptide" evidence="5">
    <location>
        <begin position="1"/>
        <end position="22"/>
    </location>
</feature>
<proteinExistence type="predicted"/>
<name>V5BXB1_9GAMM</name>
<dbReference type="PROSITE" id="PS51123">
    <property type="entry name" value="OMPA_2"/>
    <property type="match status" value="1"/>
</dbReference>
<feature type="chain" id="PRO_5004731893" evidence="5">
    <location>
        <begin position="23"/>
        <end position="197"/>
    </location>
</feature>
<protein>
    <submittedName>
        <fullName evidence="7">Outer membrane protein</fullName>
    </submittedName>
</protein>
<dbReference type="PRINTS" id="PR01021">
    <property type="entry name" value="OMPADOMAIN"/>
</dbReference>
<dbReference type="InterPro" id="IPR050330">
    <property type="entry name" value="Bact_OuterMem_StrucFunc"/>
</dbReference>
<organism evidence="7 8">
    <name type="scientific">Methyloglobulus morosus KoM1</name>
    <dbReference type="NCBI Taxonomy" id="1116472"/>
    <lineage>
        <taxon>Bacteria</taxon>
        <taxon>Pseudomonadati</taxon>
        <taxon>Pseudomonadota</taxon>
        <taxon>Gammaproteobacteria</taxon>
        <taxon>Methylococcales</taxon>
        <taxon>Methylococcaceae</taxon>
        <taxon>Methyloglobulus</taxon>
    </lineage>
</organism>
<evidence type="ECO:0000256" key="1">
    <source>
        <dbReference type="ARBA" id="ARBA00004442"/>
    </source>
</evidence>
<accession>V5BXB1</accession>
<dbReference type="InterPro" id="IPR006664">
    <property type="entry name" value="OMP_bac"/>
</dbReference>
<dbReference type="PROSITE" id="PS51257">
    <property type="entry name" value="PROKAR_LIPOPROTEIN"/>
    <property type="match status" value="1"/>
</dbReference>
<dbReference type="CDD" id="cd07185">
    <property type="entry name" value="OmpA_C-like"/>
    <property type="match status" value="1"/>
</dbReference>
<reference evidence="7 8" key="1">
    <citation type="journal article" date="2013" name="Genome Announc.">
        <title>Draft Genome Sequence of the Methanotrophic Gammaproteobacterium Methyloglobulus morosus DSM 22980 Strain KoM1.</title>
        <authorList>
            <person name="Poehlein A."/>
            <person name="Deutzmann J.S."/>
            <person name="Daniel R."/>
            <person name="Simeonova D.D."/>
        </authorList>
    </citation>
    <scope>NUCLEOTIDE SEQUENCE [LARGE SCALE GENOMIC DNA]</scope>
    <source>
        <strain evidence="7 8">KoM1</strain>
    </source>
</reference>
<sequence length="197" mass="22077">MNSQRFMIIPFISFLAACTSTTVVLLPDSDGNVGQVEMITDSGTTVLNKAYESSEAEKQKLSSTPNVLLSKEIVRDKYGDILAKEPLIPEHFKFYFKTGKADLQAEAQEMLLKSKARIEERKSCDLSVIGHTDRVENDDLNYLLSMVRAANVAKALVDLGIPLNCMDIRYYGESYPVIPTLDDVAEPLNRRVEIEIR</sequence>
<dbReference type="eggNOG" id="COG2885">
    <property type="taxonomic scope" value="Bacteria"/>
</dbReference>
<dbReference type="AlphaFoldDB" id="V5BXB1"/>
<dbReference type="RefSeq" id="WP_023496071.1">
    <property type="nucleotide sequence ID" value="NZ_AYLO01000128.1"/>
</dbReference>
<comment type="caution">
    <text evidence="7">The sequence shown here is derived from an EMBL/GenBank/DDBJ whole genome shotgun (WGS) entry which is preliminary data.</text>
</comment>
<evidence type="ECO:0000313" key="7">
    <source>
        <dbReference type="EMBL" id="ESS69173.1"/>
    </source>
</evidence>
<keyword evidence="5" id="KW-0732">Signal</keyword>
<evidence type="ECO:0000256" key="4">
    <source>
        <dbReference type="PROSITE-ProRule" id="PRU00473"/>
    </source>
</evidence>
<keyword evidence="3" id="KW-0998">Cell outer membrane</keyword>
<evidence type="ECO:0000256" key="2">
    <source>
        <dbReference type="ARBA" id="ARBA00023136"/>
    </source>
</evidence>
<dbReference type="PANTHER" id="PTHR30329">
    <property type="entry name" value="STATOR ELEMENT OF FLAGELLAR MOTOR COMPLEX"/>
    <property type="match status" value="1"/>
</dbReference>
<dbReference type="GO" id="GO:0009279">
    <property type="term" value="C:cell outer membrane"/>
    <property type="evidence" value="ECO:0007669"/>
    <property type="project" value="UniProtKB-SubCell"/>
</dbReference>
<evidence type="ECO:0000256" key="3">
    <source>
        <dbReference type="ARBA" id="ARBA00023237"/>
    </source>
</evidence>
<evidence type="ECO:0000313" key="8">
    <source>
        <dbReference type="Proteomes" id="UP000017842"/>
    </source>
</evidence>
<dbReference type="OrthoDB" id="8586796at2"/>
<evidence type="ECO:0000256" key="5">
    <source>
        <dbReference type="SAM" id="SignalP"/>
    </source>
</evidence>
<evidence type="ECO:0000259" key="6">
    <source>
        <dbReference type="PROSITE" id="PS51123"/>
    </source>
</evidence>
<dbReference type="SUPFAM" id="SSF103088">
    <property type="entry name" value="OmpA-like"/>
    <property type="match status" value="1"/>
</dbReference>
<dbReference type="STRING" id="1116472.MGMO_138c00110"/>
<dbReference type="EMBL" id="AYLO01000128">
    <property type="protein sequence ID" value="ESS69173.1"/>
    <property type="molecule type" value="Genomic_DNA"/>
</dbReference>
<dbReference type="InterPro" id="IPR006665">
    <property type="entry name" value="OmpA-like"/>
</dbReference>
<keyword evidence="2 4" id="KW-0472">Membrane</keyword>
<feature type="domain" description="OmpA-like" evidence="6">
    <location>
        <begin position="83"/>
        <end position="197"/>
    </location>
</feature>
<keyword evidence="8" id="KW-1185">Reference proteome</keyword>
<dbReference type="Pfam" id="PF00691">
    <property type="entry name" value="OmpA"/>
    <property type="match status" value="1"/>
</dbReference>